<dbReference type="OrthoDB" id="5509362at2"/>
<protein>
    <submittedName>
        <fullName evidence="2">Vitamin B12 dependent methionine synthase, activation domain protein</fullName>
    </submittedName>
</protein>
<dbReference type="AlphaFoldDB" id="B8CYB4"/>
<dbReference type="InterPro" id="IPR037010">
    <property type="entry name" value="VitB12-dep_Met_synth_activ_sf"/>
</dbReference>
<gene>
    <name evidence="2" type="ordered locus">Hore_15340</name>
</gene>
<dbReference type="GO" id="GO:0008705">
    <property type="term" value="F:methionine synthase activity"/>
    <property type="evidence" value="ECO:0007669"/>
    <property type="project" value="InterPro"/>
</dbReference>
<dbReference type="Pfam" id="PF02965">
    <property type="entry name" value="Met_synt_B12"/>
    <property type="match status" value="1"/>
</dbReference>
<dbReference type="RefSeq" id="WP_012636466.1">
    <property type="nucleotide sequence ID" value="NC_011899.1"/>
</dbReference>
<dbReference type="KEGG" id="hor:Hore_15340"/>
<evidence type="ECO:0000313" key="2">
    <source>
        <dbReference type="EMBL" id="ACL70283.1"/>
    </source>
</evidence>
<dbReference type="EMBL" id="CP001098">
    <property type="protein sequence ID" value="ACL70283.1"/>
    <property type="molecule type" value="Genomic_DNA"/>
</dbReference>
<dbReference type="SUPFAM" id="SSF56507">
    <property type="entry name" value="Methionine synthase activation domain-like"/>
    <property type="match status" value="1"/>
</dbReference>
<keyword evidence="3" id="KW-1185">Reference proteome</keyword>
<accession>B8CYB4</accession>
<dbReference type="HOGENOM" id="CLU_105790_0_0_9"/>
<feature type="domain" description="AdoMet activation" evidence="1">
    <location>
        <begin position="167"/>
        <end position="207"/>
    </location>
</feature>
<proteinExistence type="predicted"/>
<sequence>MTDRADNIKIADNIKDVVVFQDIPVNLDLKDIINKCHLNNENDIERVTELVDEAIEVARPRGIFKESHIQKRGQDYVIINGIKFNSHVMYINLKDIYKVYPYIVTAGSELETWASNFNDILENYWADIIQKEILEGASNYIFARLKDIYNPGSIAIMNPGSLDWPISEQKKLFKLLGNYADRIGVRLTDSYLMVPTKSLSGLVFPSTTDFKNCRLCSREQCPGRRAPYDNKLSREYGMK</sequence>
<evidence type="ECO:0000259" key="1">
    <source>
        <dbReference type="Pfam" id="PF02965"/>
    </source>
</evidence>
<organism evidence="2 3">
    <name type="scientific">Halothermothrix orenii (strain H 168 / OCM 544 / DSM 9562)</name>
    <dbReference type="NCBI Taxonomy" id="373903"/>
    <lineage>
        <taxon>Bacteria</taxon>
        <taxon>Bacillati</taxon>
        <taxon>Bacillota</taxon>
        <taxon>Clostridia</taxon>
        <taxon>Halanaerobiales</taxon>
        <taxon>Halothermotrichaceae</taxon>
        <taxon>Halothermothrix</taxon>
    </lineage>
</organism>
<evidence type="ECO:0000313" key="3">
    <source>
        <dbReference type="Proteomes" id="UP000000719"/>
    </source>
</evidence>
<dbReference type="InterPro" id="IPR004223">
    <property type="entry name" value="VitB12-dep_Met_synth_activ_dom"/>
</dbReference>
<reference evidence="2 3" key="1">
    <citation type="journal article" date="2009" name="PLoS ONE">
        <title>Genome analysis of the anaerobic thermohalophilic bacterium Halothermothrix orenii.</title>
        <authorList>
            <person name="Mavromatis K."/>
            <person name="Ivanova N."/>
            <person name="Anderson I."/>
            <person name="Lykidis A."/>
            <person name="Hooper S.D."/>
            <person name="Sun H."/>
            <person name="Kunin V."/>
            <person name="Lapidus A."/>
            <person name="Hugenholtz P."/>
            <person name="Patel B."/>
            <person name="Kyrpides N.C."/>
        </authorList>
    </citation>
    <scope>NUCLEOTIDE SEQUENCE [LARGE SCALE GENOMIC DNA]</scope>
    <source>
        <strain evidence="3">H 168 / OCM 544 / DSM 9562</strain>
    </source>
</reference>
<dbReference type="Proteomes" id="UP000000719">
    <property type="component" value="Chromosome"/>
</dbReference>
<dbReference type="eggNOG" id="COG1410">
    <property type="taxonomic scope" value="Bacteria"/>
</dbReference>
<dbReference type="Gene3D" id="3.40.109.40">
    <property type="match status" value="1"/>
</dbReference>
<name>B8CYB4_HALOH</name>
<dbReference type="STRING" id="373903.Hore_15340"/>